<evidence type="ECO:0000313" key="3">
    <source>
        <dbReference type="Proteomes" id="UP000198589"/>
    </source>
</evidence>
<organism evidence="2 3">
    <name type="scientific">Blastococcus tunisiensis</name>
    <dbReference type="NCBI Taxonomy" id="1798228"/>
    <lineage>
        <taxon>Bacteria</taxon>
        <taxon>Bacillati</taxon>
        <taxon>Actinomycetota</taxon>
        <taxon>Actinomycetes</taxon>
        <taxon>Geodermatophilales</taxon>
        <taxon>Geodermatophilaceae</taxon>
        <taxon>Blastococcus</taxon>
    </lineage>
</organism>
<keyword evidence="1" id="KW-0472">Membrane</keyword>
<reference evidence="3" key="1">
    <citation type="submission" date="2016-10" db="EMBL/GenBank/DDBJ databases">
        <authorList>
            <person name="Varghese N."/>
            <person name="Submissions S."/>
        </authorList>
    </citation>
    <scope>NUCLEOTIDE SEQUENCE [LARGE SCALE GENOMIC DNA]</scope>
    <source>
        <strain evidence="3">DSM 46838</strain>
    </source>
</reference>
<dbReference type="Proteomes" id="UP000198589">
    <property type="component" value="Unassembled WGS sequence"/>
</dbReference>
<keyword evidence="1" id="KW-0812">Transmembrane</keyword>
<dbReference type="RefSeq" id="WP_092197901.1">
    <property type="nucleotide sequence ID" value="NZ_FOND01000007.1"/>
</dbReference>
<feature type="transmembrane region" description="Helical" evidence="1">
    <location>
        <begin position="52"/>
        <end position="69"/>
    </location>
</feature>
<accession>A0A1I2EIK6</accession>
<gene>
    <name evidence="2" type="ORF">SAMN05216574_10769</name>
</gene>
<dbReference type="AlphaFoldDB" id="A0A1I2EIK6"/>
<dbReference type="EMBL" id="FOND01000007">
    <property type="protein sequence ID" value="SFE92523.1"/>
    <property type="molecule type" value="Genomic_DNA"/>
</dbReference>
<keyword evidence="1" id="KW-1133">Transmembrane helix</keyword>
<evidence type="ECO:0000256" key="1">
    <source>
        <dbReference type="SAM" id="Phobius"/>
    </source>
</evidence>
<dbReference type="STRING" id="1798228.SAMN05216574_10769"/>
<keyword evidence="3" id="KW-1185">Reference proteome</keyword>
<evidence type="ECO:0000313" key="2">
    <source>
        <dbReference type="EMBL" id="SFE92523.1"/>
    </source>
</evidence>
<sequence length="72" mass="6624">MTSGAGLVLALILGALLGAYLGGQAVEACTVGPAGGPPGGCDTDVQLSGTGAIVGAATVALAVACILTGRGR</sequence>
<proteinExistence type="predicted"/>
<name>A0A1I2EIK6_9ACTN</name>
<protein>
    <submittedName>
        <fullName evidence="2">Uncharacterized protein</fullName>
    </submittedName>
</protein>